<protein>
    <submittedName>
        <fullName evidence="2">Uncharacterized protein</fullName>
    </submittedName>
</protein>
<dbReference type="Proteomes" id="UP000317093">
    <property type="component" value="Chromosome"/>
</dbReference>
<keyword evidence="1" id="KW-0472">Membrane</keyword>
<organism evidence="2 3">
    <name type="scientific">Kolteria novifilia</name>
    <dbReference type="NCBI Taxonomy" id="2527975"/>
    <lineage>
        <taxon>Bacteria</taxon>
        <taxon>Pseudomonadati</taxon>
        <taxon>Planctomycetota</taxon>
        <taxon>Planctomycetia</taxon>
        <taxon>Kolteriales</taxon>
        <taxon>Kolteriaceae</taxon>
        <taxon>Kolteria</taxon>
    </lineage>
</organism>
<dbReference type="KEGG" id="knv:Pan216_19490"/>
<accession>A0A518B287</accession>
<name>A0A518B287_9BACT</name>
<evidence type="ECO:0000256" key="1">
    <source>
        <dbReference type="SAM" id="Phobius"/>
    </source>
</evidence>
<dbReference type="RefSeq" id="WP_145257733.1">
    <property type="nucleotide sequence ID" value="NZ_CP036279.1"/>
</dbReference>
<gene>
    <name evidence="2" type="ORF">Pan216_19490</name>
</gene>
<dbReference type="EMBL" id="CP036279">
    <property type="protein sequence ID" value="QDU61095.1"/>
    <property type="molecule type" value="Genomic_DNA"/>
</dbReference>
<feature type="transmembrane region" description="Helical" evidence="1">
    <location>
        <begin position="16"/>
        <end position="37"/>
    </location>
</feature>
<keyword evidence="1" id="KW-0812">Transmembrane</keyword>
<keyword evidence="3" id="KW-1185">Reference proteome</keyword>
<evidence type="ECO:0000313" key="3">
    <source>
        <dbReference type="Proteomes" id="UP000317093"/>
    </source>
</evidence>
<evidence type="ECO:0000313" key="2">
    <source>
        <dbReference type="EMBL" id="QDU61095.1"/>
    </source>
</evidence>
<proteinExistence type="predicted"/>
<dbReference type="AlphaFoldDB" id="A0A518B287"/>
<keyword evidence="1" id="KW-1133">Transmembrane helix</keyword>
<reference evidence="2 3" key="1">
    <citation type="submission" date="2019-02" db="EMBL/GenBank/DDBJ databases">
        <title>Deep-cultivation of Planctomycetes and their phenomic and genomic characterization uncovers novel biology.</title>
        <authorList>
            <person name="Wiegand S."/>
            <person name="Jogler M."/>
            <person name="Boedeker C."/>
            <person name="Pinto D."/>
            <person name="Vollmers J."/>
            <person name="Rivas-Marin E."/>
            <person name="Kohn T."/>
            <person name="Peeters S.H."/>
            <person name="Heuer A."/>
            <person name="Rast P."/>
            <person name="Oberbeckmann S."/>
            <person name="Bunk B."/>
            <person name="Jeske O."/>
            <person name="Meyerdierks A."/>
            <person name="Storesund J.E."/>
            <person name="Kallscheuer N."/>
            <person name="Luecker S."/>
            <person name="Lage O.M."/>
            <person name="Pohl T."/>
            <person name="Merkel B.J."/>
            <person name="Hornburger P."/>
            <person name="Mueller R.-W."/>
            <person name="Bruemmer F."/>
            <person name="Labrenz M."/>
            <person name="Spormann A.M."/>
            <person name="Op den Camp H."/>
            <person name="Overmann J."/>
            <person name="Amann R."/>
            <person name="Jetten M.S.M."/>
            <person name="Mascher T."/>
            <person name="Medema M.H."/>
            <person name="Devos D.P."/>
            <person name="Kaster A.-K."/>
            <person name="Ovreas L."/>
            <person name="Rohde M."/>
            <person name="Galperin M.Y."/>
            <person name="Jogler C."/>
        </authorList>
    </citation>
    <scope>NUCLEOTIDE SEQUENCE [LARGE SCALE GENOMIC DNA]</scope>
    <source>
        <strain evidence="2 3">Pan216</strain>
    </source>
</reference>
<sequence length="152" mass="16419">MDSDLRIKRLENRLNALIGFVIAGAFAVVIAVSVLWMRPTSTQEGLTLRDDRGQVIAQLGGAAGRALQLFDEKQNVRAILEVGSNGPGLGLRSPDGELLVMLDGDPKNPGLFLCDPPGTTRLRVWMEKGRPVIDLLSLDGTVERSFPPASDQ</sequence>